<dbReference type="Proteomes" id="UP000568050">
    <property type="component" value="Unassembled WGS sequence"/>
</dbReference>
<dbReference type="PIRSF" id="PIRSF018072">
    <property type="entry name" value="UCP018072"/>
    <property type="match status" value="1"/>
</dbReference>
<keyword evidence="3" id="KW-1185">Reference proteome</keyword>
<evidence type="ECO:0000259" key="1">
    <source>
        <dbReference type="Pfam" id="PF13452"/>
    </source>
</evidence>
<dbReference type="Pfam" id="PF13452">
    <property type="entry name" value="FAS1_DH_region"/>
    <property type="match status" value="1"/>
</dbReference>
<dbReference type="InterPro" id="IPR016709">
    <property type="entry name" value="HadA-like"/>
</dbReference>
<evidence type="ECO:0000313" key="3">
    <source>
        <dbReference type="Proteomes" id="UP000568050"/>
    </source>
</evidence>
<feature type="domain" description="FAS1-like dehydratase" evidence="1">
    <location>
        <begin position="10"/>
        <end position="137"/>
    </location>
</feature>
<sequence>MTQPNPDYAGRQYPPGDAAAVTADAIRAFATATGAANELHHRTDAARAAGYRDIVATPTFLVSLAQQAEAAYINDPDAGVDFSRVVHSDESFDLARPIVAGDVLTPQLTVESVKSVGPHAMISTRVDFTDAGGAHAASVRSSLVVRGEEN</sequence>
<evidence type="ECO:0000313" key="2">
    <source>
        <dbReference type="EMBL" id="MBB3021917.1"/>
    </source>
</evidence>
<dbReference type="EMBL" id="JACHWP010000001">
    <property type="protein sequence ID" value="MBB3021917.1"/>
    <property type="molecule type" value="Genomic_DNA"/>
</dbReference>
<comment type="caution">
    <text evidence="2">The sequence shown here is derived from an EMBL/GenBank/DDBJ whole genome shotgun (WGS) entry which is preliminary data.</text>
</comment>
<dbReference type="CDD" id="cd03441">
    <property type="entry name" value="R_hydratase_like"/>
    <property type="match status" value="1"/>
</dbReference>
<accession>A0A839QX25</accession>
<dbReference type="SUPFAM" id="SSF54637">
    <property type="entry name" value="Thioesterase/thiol ester dehydrase-isomerase"/>
    <property type="match status" value="1"/>
</dbReference>
<dbReference type="RefSeq" id="WP_183373589.1">
    <property type="nucleotide sequence ID" value="NZ_CBCSFZ010000047.1"/>
</dbReference>
<gene>
    <name evidence="2" type="ORF">FHX50_000165</name>
</gene>
<name>A0A839QX25_9MICO</name>
<dbReference type="AlphaFoldDB" id="A0A839QX25"/>
<reference evidence="2 3" key="1">
    <citation type="submission" date="2020-08" db="EMBL/GenBank/DDBJ databases">
        <title>Sequencing the genomes of 1000 actinobacteria strains.</title>
        <authorList>
            <person name="Klenk H.-P."/>
        </authorList>
    </citation>
    <scope>NUCLEOTIDE SEQUENCE [LARGE SCALE GENOMIC DNA]</scope>
    <source>
        <strain evidence="2 3">DSM 23040</strain>
    </source>
</reference>
<dbReference type="Gene3D" id="3.10.129.10">
    <property type="entry name" value="Hotdog Thioesterase"/>
    <property type="match status" value="1"/>
</dbReference>
<dbReference type="InterPro" id="IPR039569">
    <property type="entry name" value="FAS1-like_DH_region"/>
</dbReference>
<proteinExistence type="predicted"/>
<dbReference type="InterPro" id="IPR029069">
    <property type="entry name" value="HotDog_dom_sf"/>
</dbReference>
<organism evidence="2 3">
    <name type="scientific">Helcobacillus massiliensis</name>
    <dbReference type="NCBI Taxonomy" id="521392"/>
    <lineage>
        <taxon>Bacteria</taxon>
        <taxon>Bacillati</taxon>
        <taxon>Actinomycetota</taxon>
        <taxon>Actinomycetes</taxon>
        <taxon>Micrococcales</taxon>
        <taxon>Dermabacteraceae</taxon>
        <taxon>Helcobacillus</taxon>
    </lineage>
</organism>
<protein>
    <submittedName>
        <fullName evidence="2">Acyl dehydratase</fullName>
    </submittedName>
</protein>